<dbReference type="PANTHER" id="PTHR34295:SF1">
    <property type="entry name" value="BIOTIN TRANSPORTER BIOY"/>
    <property type="match status" value="1"/>
</dbReference>
<keyword evidence="2" id="KW-0813">Transport</keyword>
<dbReference type="Pfam" id="PF02632">
    <property type="entry name" value="BioY"/>
    <property type="match status" value="1"/>
</dbReference>
<evidence type="ECO:0000256" key="1">
    <source>
        <dbReference type="ARBA" id="ARBA00010692"/>
    </source>
</evidence>
<evidence type="ECO:0000256" key="2">
    <source>
        <dbReference type="PIRNR" id="PIRNR016661"/>
    </source>
</evidence>
<dbReference type="InterPro" id="IPR003784">
    <property type="entry name" value="BioY"/>
</dbReference>
<proteinExistence type="inferred from homology"/>
<keyword evidence="5" id="KW-1185">Reference proteome</keyword>
<sequence length="188" mass="19675">MDKSRLSVRDMTWIALFTALLAVSGQFQIPIGPAPITMQPLVVMLAGSLLGAKRGVISIAVFIGLAAAGAPILAGGAGGLAKVVGPTGGYIFSWLLAVCVIGWLVRKMSHQGQISLWKIILAHIIGGILVVYLIGFPWLVTYLHLPLNMGTVSGSLLIFLPGDVAKAIVGAIVAQAVYRAIPALRPMK</sequence>
<keyword evidence="2 3" id="KW-0472">Membrane</keyword>
<dbReference type="Proteomes" id="UP001596500">
    <property type="component" value="Unassembled WGS sequence"/>
</dbReference>
<feature type="transmembrane region" description="Helical" evidence="3">
    <location>
        <begin position="87"/>
        <end position="105"/>
    </location>
</feature>
<evidence type="ECO:0000256" key="3">
    <source>
        <dbReference type="SAM" id="Phobius"/>
    </source>
</evidence>
<dbReference type="PANTHER" id="PTHR34295">
    <property type="entry name" value="BIOTIN TRANSPORTER BIOY"/>
    <property type="match status" value="1"/>
</dbReference>
<accession>A0ABW2RJU4</accession>
<gene>
    <name evidence="4" type="ORF">ACFQNG_08585</name>
</gene>
<keyword evidence="3" id="KW-0812">Transmembrane</keyword>
<feature type="transmembrane region" description="Helical" evidence="3">
    <location>
        <begin position="152"/>
        <end position="178"/>
    </location>
</feature>
<dbReference type="PIRSF" id="PIRSF016661">
    <property type="entry name" value="BioY"/>
    <property type="match status" value="1"/>
</dbReference>
<protein>
    <recommendedName>
        <fullName evidence="2">Biotin transporter</fullName>
    </recommendedName>
</protein>
<keyword evidence="3" id="KW-1133">Transmembrane helix</keyword>
<keyword evidence="2" id="KW-1003">Cell membrane</keyword>
<comment type="caution">
    <text evidence="4">The sequence shown here is derived from an EMBL/GenBank/DDBJ whole genome shotgun (WGS) entry which is preliminary data.</text>
</comment>
<comment type="similarity">
    <text evidence="1 2">Belongs to the BioY family.</text>
</comment>
<name>A0ABW2RJU4_9BACL</name>
<reference evidence="5" key="1">
    <citation type="journal article" date="2019" name="Int. J. Syst. Evol. Microbiol.">
        <title>The Global Catalogue of Microorganisms (GCM) 10K type strain sequencing project: providing services to taxonomists for standard genome sequencing and annotation.</title>
        <authorList>
            <consortium name="The Broad Institute Genomics Platform"/>
            <consortium name="The Broad Institute Genome Sequencing Center for Infectious Disease"/>
            <person name="Wu L."/>
            <person name="Ma J."/>
        </authorList>
    </citation>
    <scope>NUCLEOTIDE SEQUENCE [LARGE SCALE GENOMIC DNA]</scope>
    <source>
        <strain evidence="5">CGMCC 1.12942</strain>
    </source>
</reference>
<comment type="subcellular location">
    <subcellularLocation>
        <location evidence="2">Cell membrane</location>
        <topology evidence="2">Multi-pass membrane protein</topology>
    </subcellularLocation>
</comment>
<feature type="transmembrane region" description="Helical" evidence="3">
    <location>
        <begin position="35"/>
        <end position="52"/>
    </location>
</feature>
<dbReference type="Gene3D" id="1.10.1760.20">
    <property type="match status" value="1"/>
</dbReference>
<dbReference type="EMBL" id="JBHTBW010000021">
    <property type="protein sequence ID" value="MFC7441212.1"/>
    <property type="molecule type" value="Genomic_DNA"/>
</dbReference>
<evidence type="ECO:0000313" key="4">
    <source>
        <dbReference type="EMBL" id="MFC7441212.1"/>
    </source>
</evidence>
<dbReference type="RefSeq" id="WP_379864506.1">
    <property type="nucleotide sequence ID" value="NZ_JBHTBW010000021.1"/>
</dbReference>
<evidence type="ECO:0000313" key="5">
    <source>
        <dbReference type="Proteomes" id="UP001596500"/>
    </source>
</evidence>
<feature type="transmembrane region" description="Helical" evidence="3">
    <location>
        <begin position="117"/>
        <end position="140"/>
    </location>
</feature>
<feature type="transmembrane region" description="Helical" evidence="3">
    <location>
        <begin position="59"/>
        <end position="81"/>
    </location>
</feature>
<organism evidence="4 5">
    <name type="scientific">Laceyella putida</name>
    <dbReference type="NCBI Taxonomy" id="110101"/>
    <lineage>
        <taxon>Bacteria</taxon>
        <taxon>Bacillati</taxon>
        <taxon>Bacillota</taxon>
        <taxon>Bacilli</taxon>
        <taxon>Bacillales</taxon>
        <taxon>Thermoactinomycetaceae</taxon>
        <taxon>Laceyella</taxon>
    </lineage>
</organism>